<dbReference type="STRING" id="8010.ENSELUP00000000876"/>
<reference evidence="11" key="4">
    <citation type="submission" date="2025-09" db="UniProtKB">
        <authorList>
            <consortium name="Ensembl"/>
        </authorList>
    </citation>
    <scope>IDENTIFICATION</scope>
</reference>
<dbReference type="InterPro" id="IPR001285">
    <property type="entry name" value="Synaptophysin/porin"/>
</dbReference>
<evidence type="ECO:0000256" key="4">
    <source>
        <dbReference type="ARBA" id="ARBA00022989"/>
    </source>
</evidence>
<organism evidence="11 12">
    <name type="scientific">Esox lucius</name>
    <name type="common">Northern pike</name>
    <dbReference type="NCBI Taxonomy" id="8010"/>
    <lineage>
        <taxon>Eukaryota</taxon>
        <taxon>Metazoa</taxon>
        <taxon>Chordata</taxon>
        <taxon>Craniata</taxon>
        <taxon>Vertebrata</taxon>
        <taxon>Euteleostomi</taxon>
        <taxon>Actinopterygii</taxon>
        <taxon>Neopterygii</taxon>
        <taxon>Teleostei</taxon>
        <taxon>Protacanthopterygii</taxon>
        <taxon>Esociformes</taxon>
        <taxon>Esocidae</taxon>
        <taxon>Esox</taxon>
    </lineage>
</organism>
<dbReference type="InParanoid" id="A0A3P8X8P5"/>
<dbReference type="FunCoup" id="A0A3P8X8P5">
    <property type="interactions" value="5"/>
</dbReference>
<feature type="chain" id="PRO_5044347944" description="MARVEL domain-containing protein" evidence="9">
    <location>
        <begin position="17"/>
        <end position="303"/>
    </location>
</feature>
<dbReference type="Pfam" id="PF01284">
    <property type="entry name" value="MARVEL"/>
    <property type="match status" value="1"/>
</dbReference>
<dbReference type="Proteomes" id="UP000265140">
    <property type="component" value="Chromosome 17"/>
</dbReference>
<accession>A0A3P8X8P5</accession>
<keyword evidence="3 7" id="KW-0812">Transmembrane</keyword>
<evidence type="ECO:0000256" key="9">
    <source>
        <dbReference type="SAM" id="SignalP"/>
    </source>
</evidence>
<feature type="transmembrane region" description="Helical" evidence="8">
    <location>
        <begin position="180"/>
        <end position="198"/>
    </location>
</feature>
<name>A0A3P8X8P5_ESOLU</name>
<evidence type="ECO:0000259" key="10">
    <source>
        <dbReference type="PROSITE" id="PS51225"/>
    </source>
</evidence>
<comment type="similarity">
    <text evidence="2">Belongs to the synaptophysin/synaptobrevin family.</text>
</comment>
<evidence type="ECO:0000313" key="12">
    <source>
        <dbReference type="Proteomes" id="UP000265140"/>
    </source>
</evidence>
<evidence type="ECO:0000256" key="7">
    <source>
        <dbReference type="PROSITE-ProRule" id="PRU00581"/>
    </source>
</evidence>
<feature type="domain" description="MARVEL" evidence="10">
    <location>
        <begin position="1"/>
        <end position="202"/>
    </location>
</feature>
<evidence type="ECO:0000256" key="2">
    <source>
        <dbReference type="ARBA" id="ARBA00006476"/>
    </source>
</evidence>
<dbReference type="OMA" id="SQGPMIF"/>
<dbReference type="AlphaFoldDB" id="A0A3P8X8P5"/>
<evidence type="ECO:0000256" key="1">
    <source>
        <dbReference type="ARBA" id="ARBA00004141"/>
    </source>
</evidence>
<evidence type="ECO:0000256" key="5">
    <source>
        <dbReference type="ARBA" id="ARBA00023136"/>
    </source>
</evidence>
<keyword evidence="6" id="KW-0325">Glycoprotein</keyword>
<keyword evidence="9" id="KW-0732">Signal</keyword>
<evidence type="ECO:0000256" key="6">
    <source>
        <dbReference type="ARBA" id="ARBA00023180"/>
    </source>
</evidence>
<reference evidence="11" key="2">
    <citation type="submission" date="2020-02" db="EMBL/GenBank/DDBJ databases">
        <title>Esox lucius (northern pike) genome, fEsoLuc1, primary haplotype.</title>
        <authorList>
            <person name="Myers G."/>
            <person name="Karagic N."/>
            <person name="Meyer A."/>
            <person name="Pippel M."/>
            <person name="Reichard M."/>
            <person name="Winkler S."/>
            <person name="Tracey A."/>
            <person name="Sims Y."/>
            <person name="Howe K."/>
            <person name="Rhie A."/>
            <person name="Formenti G."/>
            <person name="Durbin R."/>
            <person name="Fedrigo O."/>
            <person name="Jarvis E.D."/>
        </authorList>
    </citation>
    <scope>NUCLEOTIDE SEQUENCE [LARGE SCALE GENOMIC DNA]</scope>
</reference>
<evidence type="ECO:0000256" key="3">
    <source>
        <dbReference type="ARBA" id="ARBA00022692"/>
    </source>
</evidence>
<gene>
    <name evidence="11" type="primary">SYNPR</name>
</gene>
<protein>
    <recommendedName>
        <fullName evidence="10">MARVEL domain-containing protein</fullName>
    </recommendedName>
</protein>
<feature type="transmembrane region" description="Helical" evidence="8">
    <location>
        <begin position="115"/>
        <end position="138"/>
    </location>
</feature>
<keyword evidence="4 8" id="KW-1133">Transmembrane helix</keyword>
<feature type="signal peptide" evidence="9">
    <location>
        <begin position="1"/>
        <end position="16"/>
    </location>
</feature>
<feature type="transmembrane region" description="Helical" evidence="8">
    <location>
        <begin position="81"/>
        <end position="103"/>
    </location>
</feature>
<reference evidence="12" key="1">
    <citation type="journal article" date="2014" name="PLoS ONE">
        <title>The genome and linkage map of the northern pike (Esox lucius): conserved synteny revealed between the salmonid sister group and the Neoteleostei.</title>
        <authorList>
            <person name="Rondeau E.B."/>
            <person name="Minkley D.R."/>
            <person name="Leong J.S."/>
            <person name="Messmer A.M."/>
            <person name="Jantzen J.R."/>
            <person name="von Schalburg K.R."/>
            <person name="Lemon C."/>
            <person name="Bird N.H."/>
            <person name="Koop B.F."/>
        </authorList>
    </citation>
    <scope>NUCLEOTIDE SEQUENCE</scope>
</reference>
<comment type="subcellular location">
    <subcellularLocation>
        <location evidence="1">Membrane</location>
        <topology evidence="1">Multi-pass membrane protein</topology>
    </subcellularLocation>
</comment>
<evidence type="ECO:0000313" key="11">
    <source>
        <dbReference type="Ensembl" id="ENSELUP00000000876.3"/>
    </source>
</evidence>
<dbReference type="Bgee" id="ENSELUG00000002418">
    <property type="expression patterns" value="Expressed in brain and 1 other cell type or tissue"/>
</dbReference>
<dbReference type="GO" id="GO:0030672">
    <property type="term" value="C:synaptic vesicle membrane"/>
    <property type="evidence" value="ECO:0007669"/>
    <property type="project" value="TreeGrafter"/>
</dbReference>
<proteinExistence type="inferred from homology"/>
<dbReference type="PANTHER" id="PTHR10306">
    <property type="entry name" value="SYNAPTOPHYSIN"/>
    <property type="match status" value="1"/>
</dbReference>
<dbReference type="OrthoDB" id="10006326at2759"/>
<dbReference type="PROSITE" id="PS51225">
    <property type="entry name" value="MARVEL"/>
    <property type="match status" value="1"/>
</dbReference>
<keyword evidence="5 7" id="KW-0472">Membrane</keyword>
<dbReference type="Ensembl" id="ENSELUT00000018340.3">
    <property type="protein sequence ID" value="ENSELUP00000000876.3"/>
    <property type="gene ID" value="ENSELUG00000002418.3"/>
</dbReference>
<dbReference type="InterPro" id="IPR008253">
    <property type="entry name" value="Marvel"/>
</dbReference>
<evidence type="ECO:0000256" key="8">
    <source>
        <dbReference type="SAM" id="Phobius"/>
    </source>
</evidence>
<reference evidence="11" key="3">
    <citation type="submission" date="2025-08" db="UniProtKB">
        <authorList>
            <consortium name="Ensembl"/>
        </authorList>
    </citation>
    <scope>IDENTIFICATION</scope>
</reference>
<dbReference type="PANTHER" id="PTHR10306:SF16">
    <property type="entry name" value="SYNAPTOPORIN"/>
    <property type="match status" value="1"/>
</dbReference>
<dbReference type="PRINTS" id="PR00220">
    <property type="entry name" value="SYNAPTOPHYSN"/>
</dbReference>
<keyword evidence="12" id="KW-1185">Reference proteome</keyword>
<sequence length="303" mass="34191">MCMVIFAPIFAICAFATCGGYSGHLRVRVECLDRTQSNLSITINFAYPFRLQQVYFKPMLCEGHRQETIFLVGDFSSSAQFFVTVAVFAFLYSLLATVVYIYYQNKYREGNRGPLVDFVVTVLFAFMWLVSSCAWAKALSDVKSATDPTQVLLLISACRRPANTCSASQQPLWSELNTSVVFGFINFILWAGNIWFVFKETGWYKTGQRYPKRSASGRRANGMSQRLCSQSSIDQPGDSFYQHPYRQTSVDQSLESFGQQRYNQVSFNQALGTFLLPQTSLEHPIIISQGDVSSKGLMFVSDT</sequence>
<dbReference type="GeneTree" id="ENSGT01030000234637"/>